<dbReference type="Proteomes" id="UP001595803">
    <property type="component" value="Unassembled WGS sequence"/>
</dbReference>
<dbReference type="Pfam" id="PF02368">
    <property type="entry name" value="Big_2"/>
    <property type="match status" value="1"/>
</dbReference>
<dbReference type="RefSeq" id="WP_322473884.1">
    <property type="nucleotide sequence ID" value="NZ_JBHRZG010000002.1"/>
</dbReference>
<gene>
    <name evidence="3" type="ORF">ACFOSB_02990</name>
</gene>
<reference evidence="4" key="1">
    <citation type="journal article" date="2019" name="Int. J. Syst. Evol. Microbiol.">
        <title>The Global Catalogue of Microorganisms (GCM) 10K type strain sequencing project: providing services to taxonomists for standard genome sequencing and annotation.</title>
        <authorList>
            <consortium name="The Broad Institute Genomics Platform"/>
            <consortium name="The Broad Institute Genome Sequencing Center for Infectious Disease"/>
            <person name="Wu L."/>
            <person name="Ma J."/>
        </authorList>
    </citation>
    <scope>NUCLEOTIDE SEQUENCE [LARGE SCALE GENOMIC DNA]</scope>
    <source>
        <strain evidence="4">CCTCC AB 2017081</strain>
    </source>
</reference>
<dbReference type="Gene3D" id="2.60.40.1080">
    <property type="match status" value="1"/>
</dbReference>
<dbReference type="EMBL" id="JBHRZG010000002">
    <property type="protein sequence ID" value="MFC3831828.1"/>
    <property type="molecule type" value="Genomic_DNA"/>
</dbReference>
<dbReference type="Gene3D" id="3.40.33.10">
    <property type="entry name" value="CAP"/>
    <property type="match status" value="1"/>
</dbReference>
<dbReference type="InterPro" id="IPR014044">
    <property type="entry name" value="CAP_dom"/>
</dbReference>
<dbReference type="Pfam" id="PF00188">
    <property type="entry name" value="CAP"/>
    <property type="match status" value="1"/>
</dbReference>
<keyword evidence="4" id="KW-1185">Reference proteome</keyword>
<dbReference type="InterPro" id="IPR035940">
    <property type="entry name" value="CAP_sf"/>
</dbReference>
<dbReference type="SUPFAM" id="SSF55797">
    <property type="entry name" value="PR-1-like"/>
    <property type="match status" value="1"/>
</dbReference>
<accession>A0ABV7Z411</accession>
<feature type="domain" description="BIG2" evidence="2">
    <location>
        <begin position="9"/>
        <end position="64"/>
    </location>
</feature>
<dbReference type="InterPro" id="IPR008964">
    <property type="entry name" value="Invasin/intimin_cell_adhesion"/>
</dbReference>
<dbReference type="InterPro" id="IPR003343">
    <property type="entry name" value="Big_2"/>
</dbReference>
<evidence type="ECO:0000313" key="3">
    <source>
        <dbReference type="EMBL" id="MFC3831828.1"/>
    </source>
</evidence>
<organism evidence="3 4">
    <name type="scientific">Deinococcus rufus</name>
    <dbReference type="NCBI Taxonomy" id="2136097"/>
    <lineage>
        <taxon>Bacteria</taxon>
        <taxon>Thermotogati</taxon>
        <taxon>Deinococcota</taxon>
        <taxon>Deinococci</taxon>
        <taxon>Deinococcales</taxon>
        <taxon>Deinococcaceae</taxon>
        <taxon>Deinococcus</taxon>
    </lineage>
</organism>
<evidence type="ECO:0000259" key="2">
    <source>
        <dbReference type="Pfam" id="PF02368"/>
    </source>
</evidence>
<name>A0ABV7Z411_9DEIO</name>
<evidence type="ECO:0000259" key="1">
    <source>
        <dbReference type="Pfam" id="PF00188"/>
    </source>
</evidence>
<dbReference type="PANTHER" id="PTHR31157:SF1">
    <property type="entry name" value="SCP DOMAIN-CONTAINING PROTEIN"/>
    <property type="match status" value="1"/>
</dbReference>
<protein>
    <submittedName>
        <fullName evidence="3">CAP domain-containing protein</fullName>
    </submittedName>
</protein>
<dbReference type="PANTHER" id="PTHR31157">
    <property type="entry name" value="SCP DOMAIN-CONTAINING PROTEIN"/>
    <property type="match status" value="1"/>
</dbReference>
<feature type="domain" description="SCP" evidence="1">
    <location>
        <begin position="103"/>
        <end position="230"/>
    </location>
</feature>
<proteinExistence type="predicted"/>
<sequence length="233" mass="24341">MTGQATAGTTTLSVGQTRQFTVTVGGQPAQPGQLTWTTAKATVATVTQTGLVTAKAAGTTTVRAALTSSPSAFIDFPIVVQATTTTPPPTGSTPTGTFAQRVLELTNAARAQARTCGTTSYAATTPLTYNAALEKAAQAHATDMATKNYFSHTSQDGRTFSQRVTAAGYTWTRVAENIAAGQTTPESVVAGWLQSAGHCANIMNPALKELGVGYAYTSTSTYRHYWVQDFGTR</sequence>
<comment type="caution">
    <text evidence="3">The sequence shown here is derived from an EMBL/GenBank/DDBJ whole genome shotgun (WGS) entry which is preliminary data.</text>
</comment>
<dbReference type="SUPFAM" id="SSF49373">
    <property type="entry name" value="Invasin/intimin cell-adhesion fragments"/>
    <property type="match status" value="1"/>
</dbReference>
<dbReference type="CDD" id="cd05379">
    <property type="entry name" value="CAP_bacterial"/>
    <property type="match status" value="1"/>
</dbReference>
<evidence type="ECO:0000313" key="4">
    <source>
        <dbReference type="Proteomes" id="UP001595803"/>
    </source>
</evidence>